<comment type="caution">
    <text evidence="1">The sequence shown here is derived from an EMBL/GenBank/DDBJ whole genome shotgun (WGS) entry which is preliminary data.</text>
</comment>
<evidence type="ECO:0000313" key="2">
    <source>
        <dbReference type="Proteomes" id="UP000556700"/>
    </source>
</evidence>
<dbReference type="EMBL" id="CAIJDO010000134">
    <property type="protein sequence ID" value="CAD0004787.1"/>
    <property type="molecule type" value="Genomic_DNA"/>
</dbReference>
<dbReference type="Proteomes" id="UP000556700">
    <property type="component" value="Unassembled WGS sequence"/>
</dbReference>
<organism evidence="1 2">
    <name type="scientific">Flavobacterium chungangense</name>
    <dbReference type="NCBI Taxonomy" id="554283"/>
    <lineage>
        <taxon>Bacteria</taxon>
        <taxon>Pseudomonadati</taxon>
        <taxon>Bacteroidota</taxon>
        <taxon>Flavobacteriia</taxon>
        <taxon>Flavobacteriales</taxon>
        <taxon>Flavobacteriaceae</taxon>
        <taxon>Flavobacterium</taxon>
    </lineage>
</organism>
<protein>
    <submittedName>
        <fullName evidence="1">Uncharacterized protein</fullName>
    </submittedName>
</protein>
<accession>A0A6V6YZ28</accession>
<name>A0A6V6YZ28_9FLAO</name>
<proteinExistence type="predicted"/>
<evidence type="ECO:0000313" key="1">
    <source>
        <dbReference type="EMBL" id="CAD0004787.1"/>
    </source>
</evidence>
<gene>
    <name evidence="1" type="ORF">FLACHUCJ7_02006</name>
</gene>
<keyword evidence="2" id="KW-1185">Reference proteome</keyword>
<dbReference type="AlphaFoldDB" id="A0A6V6YZ28"/>
<reference evidence="1 2" key="1">
    <citation type="submission" date="2020-06" db="EMBL/GenBank/DDBJ databases">
        <authorList>
            <person name="Criscuolo A."/>
        </authorList>
    </citation>
    <scope>NUCLEOTIDE SEQUENCE [LARGE SCALE GENOMIC DNA]</scope>
    <source>
        <strain evidence="2">CIP 110025</strain>
    </source>
</reference>
<sequence length="121" mass="14080">MKAQINKIIDHGHNDERILIKILEDSDIGEFLVLDTTYSSNGTVSNKVRHPFWFPDQKVKKGDWVTLYTKEGSSRSLKNPDGTIHYLFYWGLKSNVWNNDGDCALLLHVDEWKHHKVTIEK</sequence>
<dbReference type="RefSeq" id="WP_031456396.1">
    <property type="nucleotide sequence ID" value="NZ_CAIJDO010000134.1"/>
</dbReference>